<dbReference type="InterPro" id="IPR002487">
    <property type="entry name" value="TF_Kbox"/>
</dbReference>
<dbReference type="PROSITE" id="PS50066">
    <property type="entry name" value="MADS_BOX_2"/>
    <property type="match status" value="1"/>
</dbReference>
<evidence type="ECO:0000256" key="1">
    <source>
        <dbReference type="ARBA" id="ARBA00004123"/>
    </source>
</evidence>
<evidence type="ECO:0000259" key="9">
    <source>
        <dbReference type="PROSITE" id="PS51297"/>
    </source>
</evidence>
<dbReference type="SUPFAM" id="SSF55455">
    <property type="entry name" value="SRF-like"/>
    <property type="match status" value="1"/>
</dbReference>
<dbReference type="PRINTS" id="PR00404">
    <property type="entry name" value="MADSDOMAIN"/>
</dbReference>
<dbReference type="AlphaFoldDB" id="Q6QPY8"/>
<feature type="region of interest" description="Disordered" evidence="7">
    <location>
        <begin position="208"/>
        <end position="240"/>
    </location>
</feature>
<evidence type="ECO:0000259" key="8">
    <source>
        <dbReference type="PROSITE" id="PS50066"/>
    </source>
</evidence>
<dbReference type="InterPro" id="IPR033896">
    <property type="entry name" value="MEF2-like_N"/>
</dbReference>
<name>Q6QPY8_MAZRE</name>
<dbReference type="PROSITE" id="PS51297">
    <property type="entry name" value="K_BOX"/>
    <property type="match status" value="1"/>
</dbReference>
<feature type="domain" description="K-box" evidence="9">
    <location>
        <begin position="84"/>
        <end position="174"/>
    </location>
</feature>
<dbReference type="CDD" id="cd00265">
    <property type="entry name" value="MADS_MEF2_like"/>
    <property type="match status" value="1"/>
</dbReference>
<dbReference type="PANTHER" id="PTHR48019">
    <property type="entry name" value="SERUM RESPONSE FACTOR HOMOLOG"/>
    <property type="match status" value="1"/>
</dbReference>
<sequence>MARGKIQIKKIENQTNRQVTYSKRRNGLFKKAHELSVLCDAKVSIIMISGTQKLHEYISPSISTKQVLDLYQKAVGADVWSSHYEKMQEHLRKLKEVNSNLRKEIRQRMGECLNDLSYEQMVNLIQDIDSSLELIREKKYKVIGSRIETSKKKLRNVEEIHSNLVLEFDARQEVEDPHYGLVENGEDPYNSVLGFPHGGPRIMAVRLPPDHHHHHHHNHQYHHHNHHNNHQASLHSGGTGAASDLTTFALLE</sequence>
<dbReference type="GO" id="GO:0045944">
    <property type="term" value="P:positive regulation of transcription by RNA polymerase II"/>
    <property type="evidence" value="ECO:0007669"/>
    <property type="project" value="InterPro"/>
</dbReference>
<keyword evidence="2" id="KW-0805">Transcription regulation</keyword>
<dbReference type="GO" id="GO:0003700">
    <property type="term" value="F:DNA-binding transcription factor activity"/>
    <property type="evidence" value="ECO:0007669"/>
    <property type="project" value="InterPro"/>
</dbReference>
<dbReference type="EMBL" id="AY530538">
    <property type="protein sequence ID" value="AAS45966.1"/>
    <property type="molecule type" value="mRNA"/>
</dbReference>
<keyword evidence="3" id="KW-0238">DNA-binding</keyword>
<accession>Q6QPY8</accession>
<feature type="coiled-coil region" evidence="6">
    <location>
        <begin position="84"/>
        <end position="111"/>
    </location>
</feature>
<proteinExistence type="evidence at transcript level"/>
<dbReference type="Pfam" id="PF00319">
    <property type="entry name" value="SRF-TF"/>
    <property type="match status" value="1"/>
</dbReference>
<keyword evidence="6" id="KW-0175">Coiled coil</keyword>
<dbReference type="GO" id="GO:0005634">
    <property type="term" value="C:nucleus"/>
    <property type="evidence" value="ECO:0007669"/>
    <property type="project" value="UniProtKB-SubCell"/>
</dbReference>
<dbReference type="InterPro" id="IPR002100">
    <property type="entry name" value="TF_MADSbox"/>
</dbReference>
<dbReference type="SMART" id="SM00432">
    <property type="entry name" value="MADS"/>
    <property type="match status" value="1"/>
</dbReference>
<evidence type="ECO:0000256" key="2">
    <source>
        <dbReference type="ARBA" id="ARBA00023015"/>
    </source>
</evidence>
<evidence type="ECO:0000256" key="3">
    <source>
        <dbReference type="ARBA" id="ARBA00023125"/>
    </source>
</evidence>
<evidence type="ECO:0000313" key="10">
    <source>
        <dbReference type="EMBL" id="AAS45966.1"/>
    </source>
</evidence>
<keyword evidence="4" id="KW-0804">Transcription</keyword>
<evidence type="ECO:0000256" key="7">
    <source>
        <dbReference type="SAM" id="MobiDB-lite"/>
    </source>
</evidence>
<organism evidence="10">
    <name type="scientific">Mazus reptans</name>
    <name type="common">Creeping mazus</name>
    <dbReference type="NCBI Taxonomy" id="188322"/>
    <lineage>
        <taxon>Eukaryota</taxon>
        <taxon>Viridiplantae</taxon>
        <taxon>Streptophyta</taxon>
        <taxon>Embryophyta</taxon>
        <taxon>Tracheophyta</taxon>
        <taxon>Spermatophyta</taxon>
        <taxon>Magnoliopsida</taxon>
        <taxon>eudicotyledons</taxon>
        <taxon>Gunneridae</taxon>
        <taxon>Pentapetalae</taxon>
        <taxon>asterids</taxon>
        <taxon>lamiids</taxon>
        <taxon>Lamiales</taxon>
        <taxon>Mazaceae</taxon>
        <taxon>Mazus</taxon>
    </lineage>
</organism>
<dbReference type="GO" id="GO:0046983">
    <property type="term" value="F:protein dimerization activity"/>
    <property type="evidence" value="ECO:0007669"/>
    <property type="project" value="InterPro"/>
</dbReference>
<evidence type="ECO:0000256" key="6">
    <source>
        <dbReference type="SAM" id="Coils"/>
    </source>
</evidence>
<protein>
    <submittedName>
        <fullName evidence="10">Deficiens</fullName>
    </submittedName>
</protein>
<dbReference type="Gene3D" id="3.40.1810.10">
    <property type="entry name" value="Transcription factor, MADS-box"/>
    <property type="match status" value="1"/>
</dbReference>
<keyword evidence="5" id="KW-0539">Nucleus</keyword>
<dbReference type="InterPro" id="IPR036879">
    <property type="entry name" value="TF_MADSbox_sf"/>
</dbReference>
<feature type="domain" description="MADS-box" evidence="8">
    <location>
        <begin position="1"/>
        <end position="61"/>
    </location>
</feature>
<dbReference type="PROSITE" id="PS00350">
    <property type="entry name" value="MADS_BOX_1"/>
    <property type="match status" value="1"/>
</dbReference>
<evidence type="ECO:0000256" key="5">
    <source>
        <dbReference type="ARBA" id="ARBA00023242"/>
    </source>
</evidence>
<reference evidence="10" key="1">
    <citation type="submission" date="2004-01" db="EMBL/GenBank/DDBJ databases">
        <title>Evolution of Duplicate Floral Regulatory Genes in the Lamiales.</title>
        <authorList>
            <person name="Aagaard J.E."/>
            <person name="Willis J.H."/>
            <person name="Phillips P.C."/>
        </authorList>
    </citation>
    <scope>NUCLEOTIDE SEQUENCE</scope>
</reference>
<feature type="compositionally biased region" description="Basic residues" evidence="7">
    <location>
        <begin position="211"/>
        <end position="229"/>
    </location>
</feature>
<dbReference type="InterPro" id="IPR050142">
    <property type="entry name" value="MADS-box/MEF2_TF"/>
</dbReference>
<comment type="subcellular location">
    <subcellularLocation>
        <location evidence="1">Nucleus</location>
    </subcellularLocation>
</comment>
<evidence type="ECO:0000256" key="4">
    <source>
        <dbReference type="ARBA" id="ARBA00023163"/>
    </source>
</evidence>
<dbReference type="GO" id="GO:0000977">
    <property type="term" value="F:RNA polymerase II transcription regulatory region sequence-specific DNA binding"/>
    <property type="evidence" value="ECO:0007669"/>
    <property type="project" value="InterPro"/>
</dbReference>
<gene>
    <name evidence="10" type="primary">DEF</name>
</gene>
<dbReference type="Pfam" id="PF01486">
    <property type="entry name" value="K-box"/>
    <property type="match status" value="1"/>
</dbReference>